<accession>A0A0E3ZBT6</accession>
<sequence>MEEFNFDEIVNREDTNSSKYDEAFDLYKRKDLDILSVADMEFKTADCIKKAIIDKVNKGILGYTSRPKKYFESYVTWYEKNYDFKFDVDCMVHCPGVISGMRVVIETFTKEHDKILIFEPVYASFKRIVGNTNRDIVISELKNENGKFVIDFDDFYRKIRDVKVIIICNPHNPLGRSWTSEELKKIANICREYNVLVISDEIHADLTLFNNKHHVFRKYYENTITFISSTKTFNLSGIQASVCVLRNKEEASIYFDEWRKKDIYRPNAIAIEAIMAAHSGATLWRDNLKKYIEQNLLFIDKFLKENLPNVKFFIPEATYLCFIDLRSLGIPEKQMQDILVNKANLVVVMGSVFGESGKGYIRLNAACSRKKLERVLKNMLKALG</sequence>
<evidence type="ECO:0000256" key="1">
    <source>
        <dbReference type="ARBA" id="ARBA00001933"/>
    </source>
</evidence>
<dbReference type="EMBL" id="CP011280">
    <property type="protein sequence ID" value="AKC95715.1"/>
    <property type="molecule type" value="Genomic_DNA"/>
</dbReference>
<dbReference type="InterPro" id="IPR015424">
    <property type="entry name" value="PyrdxlP-dep_Trfase"/>
</dbReference>
<dbReference type="RefSeq" id="WP_046328820.1">
    <property type="nucleotide sequence ID" value="NZ_CP011280.1"/>
</dbReference>
<dbReference type="PANTHER" id="PTHR43525">
    <property type="entry name" value="PROTEIN MALY"/>
    <property type="match status" value="1"/>
</dbReference>
<dbReference type="PATRIC" id="fig|1069640.6.peg.845"/>
<dbReference type="AlphaFoldDB" id="A0A0E3ZBT6"/>
<dbReference type="InterPro" id="IPR015421">
    <property type="entry name" value="PyrdxlP-dep_Trfase_major"/>
</dbReference>
<evidence type="ECO:0000256" key="5">
    <source>
        <dbReference type="ARBA" id="ARBA00037974"/>
    </source>
</evidence>
<dbReference type="GO" id="GO:0047804">
    <property type="term" value="F:cysteine-S-conjugate beta-lyase activity"/>
    <property type="evidence" value="ECO:0007669"/>
    <property type="project" value="UniProtKB-EC"/>
</dbReference>
<dbReference type="Gene3D" id="3.40.640.10">
    <property type="entry name" value="Type I PLP-dependent aspartate aminotransferase-like (Major domain)"/>
    <property type="match status" value="1"/>
</dbReference>
<keyword evidence="3" id="KW-0663">Pyridoxal phosphate</keyword>
<evidence type="ECO:0000256" key="4">
    <source>
        <dbReference type="ARBA" id="ARBA00023239"/>
    </source>
</evidence>
<dbReference type="GO" id="GO:0030170">
    <property type="term" value="F:pyridoxal phosphate binding"/>
    <property type="evidence" value="ECO:0007669"/>
    <property type="project" value="InterPro"/>
</dbReference>
<dbReference type="Gene3D" id="3.90.1150.10">
    <property type="entry name" value="Aspartate Aminotransferase, domain 1"/>
    <property type="match status" value="1"/>
</dbReference>
<dbReference type="InterPro" id="IPR051798">
    <property type="entry name" value="Class-II_PLP-Dep_Aminotrans"/>
</dbReference>
<keyword evidence="8" id="KW-1185">Reference proteome</keyword>
<dbReference type="InterPro" id="IPR015422">
    <property type="entry name" value="PyrdxlP-dep_Trfase_small"/>
</dbReference>
<comment type="similarity">
    <text evidence="5">Belongs to the class-II pyridoxal-phosphate-dependent aminotransferase family. MalY/PatB cystathionine beta-lyase subfamily.</text>
</comment>
<name>A0A0E3ZBT6_9FUSO</name>
<dbReference type="InterPro" id="IPR004839">
    <property type="entry name" value="Aminotransferase_I/II_large"/>
</dbReference>
<protein>
    <recommendedName>
        <fullName evidence="2">cysteine-S-conjugate beta-lyase</fullName>
        <ecNumber evidence="2">4.4.1.13</ecNumber>
    </recommendedName>
</protein>
<dbReference type="PANTHER" id="PTHR43525:SF1">
    <property type="entry name" value="PROTEIN MALY"/>
    <property type="match status" value="1"/>
</dbReference>
<keyword evidence="4" id="KW-0456">Lyase</keyword>
<dbReference type="CDD" id="cd00609">
    <property type="entry name" value="AAT_like"/>
    <property type="match status" value="1"/>
</dbReference>
<proteinExistence type="inferred from homology"/>
<dbReference type="OrthoDB" id="9802872at2"/>
<evidence type="ECO:0000313" key="7">
    <source>
        <dbReference type="EMBL" id="AKC95715.1"/>
    </source>
</evidence>
<comment type="cofactor">
    <cofactor evidence="1">
        <name>pyridoxal 5'-phosphate</name>
        <dbReference type="ChEBI" id="CHEBI:597326"/>
    </cofactor>
</comment>
<dbReference type="HOGENOM" id="CLU_017584_15_0_0"/>
<organism evidence="7 8">
    <name type="scientific">Sneathia vaginalis</name>
    <dbReference type="NCBI Taxonomy" id="187101"/>
    <lineage>
        <taxon>Bacteria</taxon>
        <taxon>Fusobacteriati</taxon>
        <taxon>Fusobacteriota</taxon>
        <taxon>Fusobacteriia</taxon>
        <taxon>Fusobacteriales</taxon>
        <taxon>Leptotrichiaceae</taxon>
        <taxon>Sneathia</taxon>
    </lineage>
</organism>
<reference evidence="7 8" key="1">
    <citation type="journal article" date="2012" name="BMC Genomics">
        <title>Genomic sequence analysis and characterization of Sneathia amnii sp. nov.</title>
        <authorList>
            <consortium name="Vaginal Microbiome Consortium (additional members)"/>
            <person name="Harwich M.D.Jr."/>
            <person name="Serrano M.G."/>
            <person name="Fettweis J.M."/>
            <person name="Alves J.M."/>
            <person name="Reimers M.A."/>
            <person name="Buck G.A."/>
            <person name="Jefferson K.K."/>
        </authorList>
    </citation>
    <scope>NUCLEOTIDE SEQUENCE [LARGE SCALE GENOMIC DNA]</scope>
    <source>
        <strain evidence="7 8">SN35</strain>
    </source>
</reference>
<feature type="domain" description="Aminotransferase class I/classII large" evidence="6">
    <location>
        <begin position="35"/>
        <end position="377"/>
    </location>
</feature>
<dbReference type="STRING" id="187101.VC03_04285"/>
<dbReference type="InterPro" id="IPR027619">
    <property type="entry name" value="C-S_lyase_PatB-like"/>
</dbReference>
<evidence type="ECO:0000256" key="2">
    <source>
        <dbReference type="ARBA" id="ARBA00012224"/>
    </source>
</evidence>
<evidence type="ECO:0000313" key="8">
    <source>
        <dbReference type="Proteomes" id="UP000033103"/>
    </source>
</evidence>
<dbReference type="EC" id="4.4.1.13" evidence="2"/>
<evidence type="ECO:0000259" key="6">
    <source>
        <dbReference type="Pfam" id="PF00155"/>
    </source>
</evidence>
<gene>
    <name evidence="7" type="ORF">VC03_04285</name>
</gene>
<dbReference type="KEGG" id="sns:VC03_04285"/>
<dbReference type="Pfam" id="PF00155">
    <property type="entry name" value="Aminotran_1_2"/>
    <property type="match status" value="1"/>
</dbReference>
<evidence type="ECO:0000256" key="3">
    <source>
        <dbReference type="ARBA" id="ARBA00022898"/>
    </source>
</evidence>
<dbReference type="Proteomes" id="UP000033103">
    <property type="component" value="Chromosome"/>
</dbReference>
<dbReference type="NCBIfam" id="TIGR04350">
    <property type="entry name" value="C_S_lyase_PatB"/>
    <property type="match status" value="1"/>
</dbReference>
<dbReference type="SUPFAM" id="SSF53383">
    <property type="entry name" value="PLP-dependent transferases"/>
    <property type="match status" value="1"/>
</dbReference>